<evidence type="ECO:0000256" key="1">
    <source>
        <dbReference type="SAM" id="MobiDB-lite"/>
    </source>
</evidence>
<organism evidence="2 3">
    <name type="scientific">Eleutherodactylus coqui</name>
    <name type="common">Puerto Rican coqui</name>
    <dbReference type="NCBI Taxonomy" id="57060"/>
    <lineage>
        <taxon>Eukaryota</taxon>
        <taxon>Metazoa</taxon>
        <taxon>Chordata</taxon>
        <taxon>Craniata</taxon>
        <taxon>Vertebrata</taxon>
        <taxon>Euteleostomi</taxon>
        <taxon>Amphibia</taxon>
        <taxon>Batrachia</taxon>
        <taxon>Anura</taxon>
        <taxon>Neobatrachia</taxon>
        <taxon>Hyloidea</taxon>
        <taxon>Eleutherodactylidae</taxon>
        <taxon>Eleutherodactylinae</taxon>
        <taxon>Eleutherodactylus</taxon>
        <taxon>Eleutherodactylus</taxon>
    </lineage>
</organism>
<dbReference type="EMBL" id="WNTK01000799">
    <property type="protein sequence ID" value="KAG9468623.1"/>
    <property type="molecule type" value="Genomic_DNA"/>
</dbReference>
<protein>
    <submittedName>
        <fullName evidence="2">Uncharacterized protein</fullName>
    </submittedName>
</protein>
<accession>A0A8J6EG80</accession>
<comment type="caution">
    <text evidence="2">The sequence shown here is derived from an EMBL/GenBank/DDBJ whole genome shotgun (WGS) entry which is preliminary data.</text>
</comment>
<proteinExistence type="predicted"/>
<evidence type="ECO:0000313" key="2">
    <source>
        <dbReference type="EMBL" id="KAG9468623.1"/>
    </source>
</evidence>
<reference evidence="2" key="1">
    <citation type="thesis" date="2020" institute="ProQuest LLC" country="789 East Eisenhower Parkway, Ann Arbor, MI, USA">
        <title>Comparative Genomics and Chromosome Evolution.</title>
        <authorList>
            <person name="Mudd A.B."/>
        </authorList>
    </citation>
    <scope>NUCLEOTIDE SEQUENCE</scope>
    <source>
        <strain evidence="2">HN-11 Male</strain>
        <tissue evidence="2">Kidney and liver</tissue>
    </source>
</reference>
<name>A0A8J6EG80_ELECQ</name>
<dbReference type="Proteomes" id="UP000770717">
    <property type="component" value="Unassembled WGS sequence"/>
</dbReference>
<dbReference type="AlphaFoldDB" id="A0A8J6EG80"/>
<feature type="region of interest" description="Disordered" evidence="1">
    <location>
        <begin position="1"/>
        <end position="21"/>
    </location>
</feature>
<sequence>MRDSDAATSVSTSRSVMSLHNTETHRHDFTMDFDPALRGLRQIPLSEGILESACKPLQKSTAILLRIRTQVVLSVEKINMLNF</sequence>
<evidence type="ECO:0000313" key="3">
    <source>
        <dbReference type="Proteomes" id="UP000770717"/>
    </source>
</evidence>
<keyword evidence="3" id="KW-1185">Reference proteome</keyword>
<gene>
    <name evidence="2" type="ORF">GDO78_022303</name>
</gene>